<dbReference type="GO" id="GO:0016491">
    <property type="term" value="F:oxidoreductase activity"/>
    <property type="evidence" value="ECO:0007669"/>
    <property type="project" value="InterPro"/>
</dbReference>
<accession>A0A344L459</accession>
<reference evidence="3 4" key="1">
    <citation type="submission" date="2016-04" db="EMBL/GenBank/DDBJ databases">
        <title>Complete genome sequence and analysis of deep-sea sediment isolate, Amycolatopsis sp. WP1.</title>
        <authorList>
            <person name="Wang H."/>
            <person name="Chen S."/>
            <person name="Wu Q."/>
        </authorList>
    </citation>
    <scope>NUCLEOTIDE SEQUENCE [LARGE SCALE GENOMIC DNA]</scope>
    <source>
        <strain evidence="3 4">WP1</strain>
    </source>
</reference>
<sequence>MISRRGFLAGAGAAALLVAIPVPAVGQSAQSAQSAEFTPSVFVRIGADGRIEVTVPRPDTGQGVRTVALLLVAEELSVAPEHLVVHQAPGDTARYGSQLVAGSQSVQLLIGPLRTAGATARCLLLTAAARRWQVPVAQCRARDGYVWHDQHGRLSYAELVADAAAIDPATVPVTLTPRAEWRFLGKEATRIDAADIVTGRARFGIDVREPGTRFAVVRRAEWIGATVATVDDTAARAVPGVLDVIRLDPAAGTQGGVAVIADSTAAALAGREALVVGWTGGSPQADSRAWLAGLASAVPAPPRAPGPVGLDLTYHLPLLAHAPMEPLNATAHLPGDGTLTIHAPTQDPGGMRDQLAQLLKLDRAAVTVHATLAGGAFGRRFELDFVLEAVACSRVTGKPVKLLWTRDDDTQHDSYRPMSVHRLTAVLARDGVPRWRSHGVATWPLTTAPFSNNPELVLLSGDQFPYRVPGKPSVVLKPSPLRTGFWRSVYAGPFVFAEECFLSAAGHRAGLDQVELRRRLLPSDSRLRRVLDAAASQAPPPAGVVRGVACHLDYGSAIAVLADVRDLGGTPVVSRVTAAVDVGIALHPSGVRAQVEGGVMDAVSTVFGAQITVRDGRVVQSSFRDYAWARIDRAPEIDVVIVDSGEAPGGLGELAYPPASAAIASAVAALTGVPVHGMPVTAETG</sequence>
<evidence type="ECO:0000259" key="2">
    <source>
        <dbReference type="SMART" id="SM01008"/>
    </source>
</evidence>
<dbReference type="Pfam" id="PF20256">
    <property type="entry name" value="MoCoBD_2"/>
    <property type="match status" value="2"/>
</dbReference>
<dbReference type="Proteomes" id="UP000250434">
    <property type="component" value="Chromosome"/>
</dbReference>
<dbReference type="PIRSF" id="PIRSF036389">
    <property type="entry name" value="IOR_B"/>
    <property type="match status" value="1"/>
</dbReference>
<dbReference type="EMBL" id="CP015163">
    <property type="protein sequence ID" value="AXB42833.1"/>
    <property type="molecule type" value="Genomic_DNA"/>
</dbReference>
<evidence type="ECO:0000313" key="3">
    <source>
        <dbReference type="EMBL" id="AXB42833.1"/>
    </source>
</evidence>
<evidence type="ECO:0000313" key="4">
    <source>
        <dbReference type="Proteomes" id="UP000250434"/>
    </source>
</evidence>
<dbReference type="Pfam" id="PF02738">
    <property type="entry name" value="MoCoBD_1"/>
    <property type="match status" value="1"/>
</dbReference>
<dbReference type="PANTHER" id="PTHR47495">
    <property type="entry name" value="ALDEHYDE DEHYDROGENASE"/>
    <property type="match status" value="1"/>
</dbReference>
<dbReference type="SUPFAM" id="SSF56003">
    <property type="entry name" value="Molybdenum cofactor-binding domain"/>
    <property type="match status" value="2"/>
</dbReference>
<dbReference type="InterPro" id="IPR046867">
    <property type="entry name" value="AldOxase/xan_DH_MoCoBD2"/>
</dbReference>
<name>A0A344L459_9PSEU</name>
<dbReference type="PANTHER" id="PTHR47495:SF1">
    <property type="entry name" value="BLL3820 PROTEIN"/>
    <property type="match status" value="1"/>
</dbReference>
<dbReference type="InterPro" id="IPR052516">
    <property type="entry name" value="N-heterocyclic_Hydroxylase"/>
</dbReference>
<protein>
    <recommendedName>
        <fullName evidence="2">Aldehyde oxidase/xanthine dehydrogenase a/b hammerhead domain-containing protein</fullName>
    </recommendedName>
</protein>
<gene>
    <name evidence="3" type="ORF">A4R43_10040</name>
</gene>
<keyword evidence="1" id="KW-0732">Signal</keyword>
<dbReference type="RefSeq" id="WP_162788401.1">
    <property type="nucleotide sequence ID" value="NZ_CP015163.1"/>
</dbReference>
<dbReference type="InterPro" id="IPR008274">
    <property type="entry name" value="AldOxase/xan_DH_MoCoBD1"/>
</dbReference>
<organism evidence="3 4">
    <name type="scientific">Amycolatopsis albispora</name>
    <dbReference type="NCBI Taxonomy" id="1804986"/>
    <lineage>
        <taxon>Bacteria</taxon>
        <taxon>Bacillati</taxon>
        <taxon>Actinomycetota</taxon>
        <taxon>Actinomycetes</taxon>
        <taxon>Pseudonocardiales</taxon>
        <taxon>Pseudonocardiaceae</taxon>
        <taxon>Amycolatopsis</taxon>
    </lineage>
</organism>
<feature type="chain" id="PRO_5039497606" description="Aldehyde oxidase/xanthine dehydrogenase a/b hammerhead domain-containing protein" evidence="1">
    <location>
        <begin position="25"/>
        <end position="685"/>
    </location>
</feature>
<feature type="domain" description="Aldehyde oxidase/xanthine dehydrogenase a/b hammerhead" evidence="2">
    <location>
        <begin position="198"/>
        <end position="282"/>
    </location>
</feature>
<proteinExistence type="predicted"/>
<dbReference type="Gene3D" id="3.90.1170.50">
    <property type="entry name" value="Aldehyde oxidase/xanthine dehydrogenase, a/b hammerhead"/>
    <property type="match status" value="1"/>
</dbReference>
<dbReference type="InterPro" id="IPR000674">
    <property type="entry name" value="Ald_Oxase/Xan_DH_a/b"/>
</dbReference>
<dbReference type="InterPro" id="IPR037165">
    <property type="entry name" value="AldOxase/xan_DH_Mopterin-bd_sf"/>
</dbReference>
<keyword evidence="4" id="KW-1185">Reference proteome</keyword>
<evidence type="ECO:0000256" key="1">
    <source>
        <dbReference type="SAM" id="SignalP"/>
    </source>
</evidence>
<dbReference type="AlphaFoldDB" id="A0A344L459"/>
<dbReference type="KEGG" id="aab:A4R43_10040"/>
<dbReference type="InterPro" id="IPR012368">
    <property type="entry name" value="OxRdtase_Mopterin-bd_su_IorB"/>
</dbReference>
<dbReference type="InterPro" id="IPR006311">
    <property type="entry name" value="TAT_signal"/>
</dbReference>
<dbReference type="PROSITE" id="PS51318">
    <property type="entry name" value="TAT"/>
    <property type="match status" value="1"/>
</dbReference>
<dbReference type="SMART" id="SM01008">
    <property type="entry name" value="Ald_Xan_dh_C"/>
    <property type="match status" value="1"/>
</dbReference>
<feature type="signal peptide" evidence="1">
    <location>
        <begin position="1"/>
        <end position="24"/>
    </location>
</feature>
<dbReference type="InterPro" id="IPR019546">
    <property type="entry name" value="TAT_signal_bac_arc"/>
</dbReference>
<dbReference type="NCBIfam" id="TIGR01409">
    <property type="entry name" value="TAT_signal_seq"/>
    <property type="match status" value="1"/>
</dbReference>
<dbReference type="Gene3D" id="3.30.365.10">
    <property type="entry name" value="Aldehyde oxidase/xanthine dehydrogenase, molybdopterin binding domain"/>
    <property type="match status" value="4"/>
</dbReference>